<dbReference type="GO" id="GO:0005829">
    <property type="term" value="C:cytosol"/>
    <property type="evidence" value="ECO:0007669"/>
    <property type="project" value="TreeGrafter"/>
</dbReference>
<accession>A0A212J4T3</accession>
<dbReference type="UniPathway" id="UPA00087">
    <property type="reaction ID" value="UER00175"/>
</dbReference>
<evidence type="ECO:0000259" key="7">
    <source>
        <dbReference type="SMART" id="SM00072"/>
    </source>
</evidence>
<protein>
    <recommendedName>
        <fullName evidence="6">Ribose 1,5-bisphosphate phosphokinase PhnN</fullName>
        <ecNumber evidence="6">2.7.4.23</ecNumber>
    </recommendedName>
    <alternativeName>
        <fullName evidence="6">Ribose 1,5-bisphosphokinase</fullName>
    </alternativeName>
</protein>
<dbReference type="InterPro" id="IPR012699">
    <property type="entry name" value="PhnN"/>
</dbReference>
<dbReference type="SUPFAM" id="SSF52540">
    <property type="entry name" value="P-loop containing nucleoside triphosphate hydrolases"/>
    <property type="match status" value="1"/>
</dbReference>
<comment type="pathway">
    <text evidence="2 6">Metabolic intermediate biosynthesis; 5-phospho-alpha-D-ribose 1-diphosphate biosynthesis; 5-phospho-alpha-D-ribose 1-diphosphate from D-ribose 5-phosphate (route II): step 3/3.</text>
</comment>
<dbReference type="GO" id="GO:0033863">
    <property type="term" value="F:ribose 1,5-bisphosphate phosphokinase activity"/>
    <property type="evidence" value="ECO:0007669"/>
    <property type="project" value="UniProtKB-UniRule"/>
</dbReference>
<dbReference type="InterPro" id="IPR008145">
    <property type="entry name" value="GK/Ca_channel_bsu"/>
</dbReference>
<dbReference type="SMART" id="SM00072">
    <property type="entry name" value="GuKc"/>
    <property type="match status" value="1"/>
</dbReference>
<keyword evidence="5 6" id="KW-0067">ATP-binding</keyword>
<sequence length="176" mass="18734">MSRLIYVIGPSGAGKDSVLTAARAQAPADLWFAHRYITRPAGDASENHVALTESEFETRRAAGGFALDWRANGLRYGIGAELDAWLARGMRVVVNGSRAALPHAAARYPSLLPVLITADAETLRARLLARGRETPETIAARLARLADAEIAHPALVTVVNDGGLDAAVRSFLAAIR</sequence>
<dbReference type="GO" id="GO:0005524">
    <property type="term" value="F:ATP binding"/>
    <property type="evidence" value="ECO:0007669"/>
    <property type="project" value="UniProtKB-KW"/>
</dbReference>
<reference evidence="8" key="1">
    <citation type="submission" date="2016-04" db="EMBL/GenBank/DDBJ databases">
        <authorList>
            <person name="Evans L.H."/>
            <person name="Alamgir A."/>
            <person name="Owens N."/>
            <person name="Weber N.D."/>
            <person name="Virtaneva K."/>
            <person name="Barbian K."/>
            <person name="Babar A."/>
            <person name="Rosenke K."/>
        </authorList>
    </citation>
    <scope>NUCLEOTIDE SEQUENCE</scope>
    <source>
        <strain evidence="8">86</strain>
    </source>
</reference>
<organism evidence="8">
    <name type="scientific">uncultured Alphaproteobacteria bacterium</name>
    <dbReference type="NCBI Taxonomy" id="91750"/>
    <lineage>
        <taxon>Bacteria</taxon>
        <taxon>Pseudomonadati</taxon>
        <taxon>Pseudomonadota</taxon>
        <taxon>Alphaproteobacteria</taxon>
        <taxon>environmental samples</taxon>
    </lineage>
</organism>
<dbReference type="HAMAP" id="MF_00836">
    <property type="entry name" value="PhnN"/>
    <property type="match status" value="1"/>
</dbReference>
<keyword evidence="4 6" id="KW-0547">Nucleotide-binding</keyword>
<evidence type="ECO:0000256" key="6">
    <source>
        <dbReference type="HAMAP-Rule" id="MF_00836"/>
    </source>
</evidence>
<dbReference type="EC" id="2.7.4.23" evidence="6"/>
<comment type="similarity">
    <text evidence="6">Belongs to the ribose 1,5-bisphosphokinase family.</text>
</comment>
<comment type="catalytic activity">
    <reaction evidence="1 6">
        <text>alpha-D-ribose 1,5-bisphosphate + ATP = 5-phospho-alpha-D-ribose 1-diphosphate + ADP</text>
        <dbReference type="Rhea" id="RHEA:20109"/>
        <dbReference type="ChEBI" id="CHEBI:30616"/>
        <dbReference type="ChEBI" id="CHEBI:58017"/>
        <dbReference type="ChEBI" id="CHEBI:68688"/>
        <dbReference type="ChEBI" id="CHEBI:456216"/>
        <dbReference type="EC" id="2.7.4.23"/>
    </reaction>
</comment>
<dbReference type="Gene3D" id="3.40.50.300">
    <property type="entry name" value="P-loop containing nucleotide triphosphate hydrolases"/>
    <property type="match status" value="1"/>
</dbReference>
<evidence type="ECO:0000256" key="5">
    <source>
        <dbReference type="ARBA" id="ARBA00022840"/>
    </source>
</evidence>
<dbReference type="PANTHER" id="PTHR23117:SF8">
    <property type="entry name" value="RIBOSE 1,5-BISPHOSPHATE PHOSPHOKINASE PHNN"/>
    <property type="match status" value="1"/>
</dbReference>
<name>A0A212J4T3_9PROT</name>
<dbReference type="EMBL" id="FLUO01000001">
    <property type="protein sequence ID" value="SBV94471.1"/>
    <property type="molecule type" value="Genomic_DNA"/>
</dbReference>
<feature type="binding site" evidence="6">
    <location>
        <begin position="9"/>
        <end position="16"/>
    </location>
    <ligand>
        <name>ATP</name>
        <dbReference type="ChEBI" id="CHEBI:30616"/>
    </ligand>
</feature>
<dbReference type="NCBIfam" id="TIGR02322">
    <property type="entry name" value="phosphon_PhnN"/>
    <property type="match status" value="1"/>
</dbReference>
<proteinExistence type="inferred from homology"/>
<evidence type="ECO:0000256" key="2">
    <source>
        <dbReference type="ARBA" id="ARBA00005069"/>
    </source>
</evidence>
<evidence type="ECO:0000256" key="1">
    <source>
        <dbReference type="ARBA" id="ARBA00000373"/>
    </source>
</evidence>
<dbReference type="InterPro" id="IPR027417">
    <property type="entry name" value="P-loop_NTPase"/>
</dbReference>
<feature type="domain" description="Guanylate kinase/L-type calcium channel beta subunit" evidence="7">
    <location>
        <begin position="1"/>
        <end position="176"/>
    </location>
</feature>
<evidence type="ECO:0000256" key="4">
    <source>
        <dbReference type="ARBA" id="ARBA00022741"/>
    </source>
</evidence>
<keyword evidence="8" id="KW-0418">Kinase</keyword>
<dbReference type="GO" id="GO:0006015">
    <property type="term" value="P:5-phosphoribose 1-diphosphate biosynthetic process"/>
    <property type="evidence" value="ECO:0007669"/>
    <property type="project" value="UniProtKB-UniRule"/>
</dbReference>
<dbReference type="PANTHER" id="PTHR23117">
    <property type="entry name" value="GUANYLATE KINASE-RELATED"/>
    <property type="match status" value="1"/>
</dbReference>
<dbReference type="AlphaFoldDB" id="A0A212J4T3"/>
<evidence type="ECO:0000313" key="8">
    <source>
        <dbReference type="EMBL" id="SBV94471.1"/>
    </source>
</evidence>
<dbReference type="GO" id="GO:0019634">
    <property type="term" value="P:organic phosphonate metabolic process"/>
    <property type="evidence" value="ECO:0007669"/>
    <property type="project" value="UniProtKB-UniRule"/>
</dbReference>
<dbReference type="NCBIfam" id="NF007485">
    <property type="entry name" value="PRK10078.1"/>
    <property type="match status" value="1"/>
</dbReference>
<gene>
    <name evidence="6 8" type="primary">phnN</name>
    <name evidence="8" type="ORF">KL86APRO_10516</name>
</gene>
<keyword evidence="3 6" id="KW-0808">Transferase</keyword>
<evidence type="ECO:0000256" key="3">
    <source>
        <dbReference type="ARBA" id="ARBA00022679"/>
    </source>
</evidence>
<comment type="function">
    <text evidence="6">Catalyzes the phosphorylation of ribose 1,5-bisphosphate to 5-phospho-D-ribosyl alpha-1-diphosphate (PRPP).</text>
</comment>